<sequence length="413" mass="43082">MGVLSMTSSSSSPLAAEPADEPALPLAPDLGPVLSASTALPGVGPNFWNLATKKPSTLVDDIPARLAVVVDGVNGSKQQLLLGVRDNHEVLLRLVGLDTRVLGNNTSSGARRIEQNPVEATDGLGELAGIVVAHNNVPAAQTVDVTDQTLGTRLAHIVGEDATRVAHQGGHVRRLTTGGGRHIEHTLVLLGGQGHDGEEGGGGLDNVVTGEVLGGGTQWHVALEDLQADLGPLADGLEGDTTVNQGAGQVSAVRAQSVCPDDKRSAALVGLEELECLRGAEEVVELLGHVLRVAVVREVLQNPDVFRYPAAEELQIRSQHGLLLGCQVLFLVVLPEHHGFVATNICLQGGFLQLRLCISCLFLNLPVELPRQSLNLCGLAILLFQVRVAKLIVDLDIGVSLWLGDGGGGGLLG</sequence>
<reference evidence="3" key="1">
    <citation type="submission" date="2014-12" db="EMBL/GenBank/DDBJ databases">
        <title>Genome Sequence of Valsa Canker Pathogens Uncovers a Specific Adaption of Colonization on Woody Bark.</title>
        <authorList>
            <person name="Yin Z."/>
            <person name="Liu H."/>
            <person name="Gao X."/>
            <person name="Li Z."/>
            <person name="Song N."/>
            <person name="Ke X."/>
            <person name="Dai Q."/>
            <person name="Wu Y."/>
            <person name="Sun Y."/>
            <person name="Xu J.-R."/>
            <person name="Kang Z.K."/>
            <person name="Wang L."/>
            <person name="Huang L."/>
        </authorList>
    </citation>
    <scope>NUCLEOTIDE SEQUENCE [LARGE SCALE GENOMIC DNA]</scope>
    <source>
        <strain evidence="3">SXYL134</strain>
    </source>
</reference>
<evidence type="ECO:0000313" key="3">
    <source>
        <dbReference type="Proteomes" id="UP000078576"/>
    </source>
</evidence>
<dbReference type="EMBL" id="KN714870">
    <property type="protein sequence ID" value="KUI63199.1"/>
    <property type="molecule type" value="Genomic_DNA"/>
</dbReference>
<keyword evidence="3" id="KW-1185">Reference proteome</keyword>
<evidence type="ECO:0000313" key="2">
    <source>
        <dbReference type="EMBL" id="KUI63199.1"/>
    </source>
</evidence>
<dbReference type="OrthoDB" id="10500372at2759"/>
<evidence type="ECO:0000256" key="1">
    <source>
        <dbReference type="SAM" id="MobiDB-lite"/>
    </source>
</evidence>
<dbReference type="Proteomes" id="UP000078576">
    <property type="component" value="Unassembled WGS sequence"/>
</dbReference>
<proteinExistence type="predicted"/>
<organism evidence="2 3">
    <name type="scientific">Cytospora mali</name>
    <name type="common">Apple Valsa canker fungus</name>
    <name type="synonym">Valsa mali</name>
    <dbReference type="NCBI Taxonomy" id="578113"/>
    <lineage>
        <taxon>Eukaryota</taxon>
        <taxon>Fungi</taxon>
        <taxon>Dikarya</taxon>
        <taxon>Ascomycota</taxon>
        <taxon>Pezizomycotina</taxon>
        <taxon>Sordariomycetes</taxon>
        <taxon>Sordariomycetidae</taxon>
        <taxon>Diaporthales</taxon>
        <taxon>Cytosporaceae</taxon>
        <taxon>Cytospora</taxon>
    </lineage>
</organism>
<gene>
    <name evidence="2" type="ORF">VP1G_11449</name>
</gene>
<dbReference type="AlphaFoldDB" id="A0A194VH51"/>
<feature type="region of interest" description="Disordered" evidence="1">
    <location>
        <begin position="1"/>
        <end position="23"/>
    </location>
</feature>
<feature type="compositionally biased region" description="Low complexity" evidence="1">
    <location>
        <begin position="8"/>
        <end position="23"/>
    </location>
</feature>
<accession>A0A194VH51</accession>
<protein>
    <submittedName>
        <fullName evidence="2">Uncharacterized protein</fullName>
    </submittedName>
</protein>
<name>A0A194VH51_CYTMA</name>